<dbReference type="InterPro" id="IPR041219">
    <property type="entry name" value="Phage_lysozyme2"/>
</dbReference>
<dbReference type="EMBL" id="JBHUFZ010000025">
    <property type="protein sequence ID" value="MFD1890689.1"/>
    <property type="molecule type" value="Genomic_DNA"/>
</dbReference>
<keyword evidence="1" id="KW-0732">Signal</keyword>
<accession>A0ABW4RY98</accession>
<name>A0ABW4RY98_9ACTN</name>
<evidence type="ECO:0000256" key="1">
    <source>
        <dbReference type="SAM" id="SignalP"/>
    </source>
</evidence>
<reference evidence="4" key="1">
    <citation type="journal article" date="2019" name="Int. J. Syst. Evol. Microbiol.">
        <title>The Global Catalogue of Microorganisms (GCM) 10K type strain sequencing project: providing services to taxonomists for standard genome sequencing and annotation.</title>
        <authorList>
            <consortium name="The Broad Institute Genomics Platform"/>
            <consortium name="The Broad Institute Genome Sequencing Center for Infectious Disease"/>
            <person name="Wu L."/>
            <person name="Ma J."/>
        </authorList>
    </citation>
    <scope>NUCLEOTIDE SEQUENCE [LARGE SCALE GENOMIC DNA]</scope>
    <source>
        <strain evidence="4">CAIM 431</strain>
    </source>
</reference>
<sequence length="186" mass="20034">MNPQHRARLAATLTATALVGGLGTSLPAQAALPAGDGVTTTALGRTSPNKIAYDYFRAKGLTPAQSAGIVGNLMQESGSPINPRARQKGGPGMGIAQWSRGARWNQLTRYAAKTKRSPYALNTQLDFIWVELNGSEKRALGKLRASRSLPAATASFSRHYERCAPRWCHNTKRTANAQRVLSAYAR</sequence>
<dbReference type="Proteomes" id="UP001597326">
    <property type="component" value="Unassembled WGS sequence"/>
</dbReference>
<organism evidence="3 4">
    <name type="scientific">Luteococcus peritonei</name>
    <dbReference type="NCBI Taxonomy" id="88874"/>
    <lineage>
        <taxon>Bacteria</taxon>
        <taxon>Bacillati</taxon>
        <taxon>Actinomycetota</taxon>
        <taxon>Actinomycetes</taxon>
        <taxon>Propionibacteriales</taxon>
        <taxon>Propionibacteriaceae</taxon>
        <taxon>Luteococcus</taxon>
    </lineage>
</organism>
<protein>
    <submittedName>
        <fullName evidence="3">Phage tail tip lysozyme</fullName>
    </submittedName>
</protein>
<dbReference type="Gene3D" id="1.10.530.10">
    <property type="match status" value="1"/>
</dbReference>
<dbReference type="Pfam" id="PF18013">
    <property type="entry name" value="Phage_lysozyme2"/>
    <property type="match status" value="1"/>
</dbReference>
<proteinExistence type="predicted"/>
<dbReference type="RefSeq" id="WP_343871998.1">
    <property type="nucleotide sequence ID" value="NZ_BAAAIX010000004.1"/>
</dbReference>
<evidence type="ECO:0000313" key="4">
    <source>
        <dbReference type="Proteomes" id="UP001597326"/>
    </source>
</evidence>
<feature type="signal peptide" evidence="1">
    <location>
        <begin position="1"/>
        <end position="30"/>
    </location>
</feature>
<feature type="chain" id="PRO_5047266268" evidence="1">
    <location>
        <begin position="31"/>
        <end position="186"/>
    </location>
</feature>
<evidence type="ECO:0000259" key="2">
    <source>
        <dbReference type="Pfam" id="PF18013"/>
    </source>
</evidence>
<evidence type="ECO:0000313" key="3">
    <source>
        <dbReference type="EMBL" id="MFD1890689.1"/>
    </source>
</evidence>
<keyword evidence="4" id="KW-1185">Reference proteome</keyword>
<gene>
    <name evidence="3" type="ORF">ACFSCS_10930</name>
</gene>
<feature type="domain" description="Phage tail lysozyme" evidence="2">
    <location>
        <begin position="50"/>
        <end position="184"/>
    </location>
</feature>
<comment type="caution">
    <text evidence="3">The sequence shown here is derived from an EMBL/GenBank/DDBJ whole genome shotgun (WGS) entry which is preliminary data.</text>
</comment>